<keyword evidence="4" id="KW-1185">Reference proteome</keyword>
<sequence>MRISAFPKAYLTPMVVDRTMSVFDWIDLARTLPVDGLELHTGFFWDTSPAGVDRVGDALADAGFEMPMLCASPDFVHPDAGRRRREIDDLAEMIGISARLGGERATCRVLSGQAHPETSIDQGLDWASEAILELIPVARQHGVTLALENHYKASTWEYPEFAQRKEVFLALLERIPERVSFGVQFDPSNALVAGEDSADFLELVVDRVVTMQASDRYLQPGTTLESLRQADGTIGYSPALLHGVIGRGLNDYDRIFRILTDAGYDGWISIEDGVNGLDEMRESAEFLGRARDDYFGGSHAVRVRSHDLAMAAAVQERTAR</sequence>
<keyword evidence="1" id="KW-0119">Carbohydrate metabolism</keyword>
<proteinExistence type="predicted"/>
<gene>
    <name evidence="3" type="ORF">N1032_02040</name>
</gene>
<evidence type="ECO:0000259" key="2">
    <source>
        <dbReference type="Pfam" id="PF01261"/>
    </source>
</evidence>
<dbReference type="Proteomes" id="UP001165586">
    <property type="component" value="Unassembled WGS sequence"/>
</dbReference>
<dbReference type="Pfam" id="PF01261">
    <property type="entry name" value="AP_endonuc_2"/>
    <property type="match status" value="1"/>
</dbReference>
<evidence type="ECO:0000313" key="3">
    <source>
        <dbReference type="EMBL" id="MCS5732522.1"/>
    </source>
</evidence>
<name>A0ABT2GYZ3_9MICO</name>
<protein>
    <submittedName>
        <fullName evidence="3">Sugar phosphate isomerase/epimerase</fullName>
    </submittedName>
</protein>
<reference evidence="3" key="1">
    <citation type="submission" date="2022-08" db="EMBL/GenBank/DDBJ databases">
        <authorList>
            <person name="Deng Y."/>
            <person name="Han X.-F."/>
            <person name="Zhang Y.-Q."/>
        </authorList>
    </citation>
    <scope>NUCLEOTIDE SEQUENCE</scope>
    <source>
        <strain evidence="3">CPCC 203386</strain>
    </source>
</reference>
<dbReference type="PANTHER" id="PTHR12110">
    <property type="entry name" value="HYDROXYPYRUVATE ISOMERASE"/>
    <property type="match status" value="1"/>
</dbReference>
<comment type="caution">
    <text evidence="3">The sequence shown here is derived from an EMBL/GenBank/DDBJ whole genome shotgun (WGS) entry which is preliminary data.</text>
</comment>
<dbReference type="RefSeq" id="WP_259537153.1">
    <property type="nucleotide sequence ID" value="NZ_JANLCJ010000001.1"/>
</dbReference>
<dbReference type="InterPro" id="IPR036237">
    <property type="entry name" value="Xyl_isomerase-like_sf"/>
</dbReference>
<dbReference type="SUPFAM" id="SSF51658">
    <property type="entry name" value="Xylose isomerase-like"/>
    <property type="match status" value="1"/>
</dbReference>
<dbReference type="InterPro" id="IPR013022">
    <property type="entry name" value="Xyl_isomerase-like_TIM-brl"/>
</dbReference>
<feature type="domain" description="Xylose isomerase-like TIM barrel" evidence="2">
    <location>
        <begin position="26"/>
        <end position="287"/>
    </location>
</feature>
<dbReference type="GO" id="GO:0016853">
    <property type="term" value="F:isomerase activity"/>
    <property type="evidence" value="ECO:0007669"/>
    <property type="project" value="UniProtKB-KW"/>
</dbReference>
<dbReference type="Gene3D" id="3.20.20.150">
    <property type="entry name" value="Divalent-metal-dependent TIM barrel enzymes"/>
    <property type="match status" value="1"/>
</dbReference>
<dbReference type="InterPro" id="IPR050312">
    <property type="entry name" value="IolE/XylAMocC-like"/>
</dbReference>
<dbReference type="PANTHER" id="PTHR12110:SF41">
    <property type="entry name" value="INOSOSE DEHYDRATASE"/>
    <property type="match status" value="1"/>
</dbReference>
<accession>A0ABT2GYZ3</accession>
<evidence type="ECO:0000256" key="1">
    <source>
        <dbReference type="ARBA" id="ARBA00023277"/>
    </source>
</evidence>
<dbReference type="EMBL" id="JANLCJ010000001">
    <property type="protein sequence ID" value="MCS5732522.1"/>
    <property type="molecule type" value="Genomic_DNA"/>
</dbReference>
<keyword evidence="3" id="KW-0413">Isomerase</keyword>
<evidence type="ECO:0000313" key="4">
    <source>
        <dbReference type="Proteomes" id="UP001165586"/>
    </source>
</evidence>
<organism evidence="3 4">
    <name type="scientific">Herbiconiux daphne</name>
    <dbReference type="NCBI Taxonomy" id="2970914"/>
    <lineage>
        <taxon>Bacteria</taxon>
        <taxon>Bacillati</taxon>
        <taxon>Actinomycetota</taxon>
        <taxon>Actinomycetes</taxon>
        <taxon>Micrococcales</taxon>
        <taxon>Microbacteriaceae</taxon>
        <taxon>Herbiconiux</taxon>
    </lineage>
</organism>